<dbReference type="Proteomes" id="UP000438106">
    <property type="component" value="Unassembled WGS sequence"/>
</dbReference>
<dbReference type="Pfam" id="PF12840">
    <property type="entry name" value="HTH_20"/>
    <property type="match status" value="1"/>
</dbReference>
<dbReference type="SUPFAM" id="SSF46785">
    <property type="entry name" value="Winged helix' DNA-binding domain"/>
    <property type="match status" value="1"/>
</dbReference>
<reference evidence="2 3" key="1">
    <citation type="submission" date="2019-12" db="EMBL/GenBank/DDBJ databases">
        <title>Devosia maris sp. nov., isolated from the deep seawater.</title>
        <authorList>
            <person name="Liu Y."/>
        </authorList>
    </citation>
    <scope>NUCLEOTIDE SEQUENCE [LARGE SCALE GENOMIC DNA]</scope>
    <source>
        <strain evidence="2 3">L53-10-65</strain>
    </source>
</reference>
<dbReference type="NCBIfam" id="NF033788">
    <property type="entry name" value="HTH_metalloreg"/>
    <property type="match status" value="1"/>
</dbReference>
<dbReference type="Gene3D" id="1.10.10.10">
    <property type="entry name" value="Winged helix-like DNA-binding domain superfamily/Winged helix DNA-binding domain"/>
    <property type="match status" value="1"/>
</dbReference>
<dbReference type="InterPro" id="IPR011991">
    <property type="entry name" value="ArsR-like_HTH"/>
</dbReference>
<sequence>MEDAEALDAVFAALANPTRRAILARLSKGDATVNALAEPFDMSLPAISKHLRVLEQAELITRSKDAQFRPCRLNAERLKDVALWTEQYRHIWDARFDAMARAIEDLRETTDDQGTGMGEDHA</sequence>
<dbReference type="InterPro" id="IPR001845">
    <property type="entry name" value="HTH_ArsR_DNA-bd_dom"/>
</dbReference>
<dbReference type="InterPro" id="IPR036390">
    <property type="entry name" value="WH_DNA-bd_sf"/>
</dbReference>
<name>A0A7X3K5C5_9HYPH</name>
<keyword evidence="3" id="KW-1185">Reference proteome</keyword>
<dbReference type="PRINTS" id="PR00778">
    <property type="entry name" value="HTHARSR"/>
</dbReference>
<accession>A0A7X3K5C5</accession>
<evidence type="ECO:0000313" key="3">
    <source>
        <dbReference type="Proteomes" id="UP000438106"/>
    </source>
</evidence>
<evidence type="ECO:0000259" key="1">
    <source>
        <dbReference type="PROSITE" id="PS50987"/>
    </source>
</evidence>
<dbReference type="CDD" id="cd00090">
    <property type="entry name" value="HTH_ARSR"/>
    <property type="match status" value="1"/>
</dbReference>
<dbReference type="EMBL" id="WQRF01000007">
    <property type="protein sequence ID" value="MVT00490.1"/>
    <property type="molecule type" value="Genomic_DNA"/>
</dbReference>
<protein>
    <submittedName>
        <fullName evidence="2">Metalloregulator ArsR/SmtB family transcription factor</fullName>
    </submittedName>
</protein>
<proteinExistence type="predicted"/>
<dbReference type="AlphaFoldDB" id="A0A7X3K5C5"/>
<dbReference type="SMART" id="SM00418">
    <property type="entry name" value="HTH_ARSR"/>
    <property type="match status" value="1"/>
</dbReference>
<gene>
    <name evidence="2" type="ORF">GO014_15810</name>
</gene>
<dbReference type="PANTHER" id="PTHR38600">
    <property type="entry name" value="TRANSCRIPTIONAL REGULATORY PROTEIN"/>
    <property type="match status" value="1"/>
</dbReference>
<organism evidence="2 3">
    <name type="scientific">Devosia marina</name>
    <dbReference type="NCBI Taxonomy" id="2683198"/>
    <lineage>
        <taxon>Bacteria</taxon>
        <taxon>Pseudomonadati</taxon>
        <taxon>Pseudomonadota</taxon>
        <taxon>Alphaproteobacteria</taxon>
        <taxon>Hyphomicrobiales</taxon>
        <taxon>Devosiaceae</taxon>
        <taxon>Devosia</taxon>
    </lineage>
</organism>
<dbReference type="InterPro" id="IPR036388">
    <property type="entry name" value="WH-like_DNA-bd_sf"/>
</dbReference>
<dbReference type="GO" id="GO:0003700">
    <property type="term" value="F:DNA-binding transcription factor activity"/>
    <property type="evidence" value="ECO:0007669"/>
    <property type="project" value="InterPro"/>
</dbReference>
<dbReference type="PANTHER" id="PTHR38600:SF2">
    <property type="entry name" value="SLL0088 PROTEIN"/>
    <property type="match status" value="1"/>
</dbReference>
<feature type="domain" description="HTH arsR-type" evidence="1">
    <location>
        <begin position="1"/>
        <end position="95"/>
    </location>
</feature>
<evidence type="ECO:0000313" key="2">
    <source>
        <dbReference type="EMBL" id="MVT00490.1"/>
    </source>
</evidence>
<comment type="caution">
    <text evidence="2">The sequence shown here is derived from an EMBL/GenBank/DDBJ whole genome shotgun (WGS) entry which is preliminary data.</text>
</comment>
<dbReference type="PROSITE" id="PS50987">
    <property type="entry name" value="HTH_ARSR_2"/>
    <property type="match status" value="1"/>
</dbReference>